<dbReference type="Proteomes" id="UP000249499">
    <property type="component" value="Plasmid pRt1078"/>
</dbReference>
<keyword evidence="5 7" id="KW-1133">Transmembrane helix</keyword>
<dbReference type="Gene3D" id="2.30.30.60">
    <property type="match status" value="1"/>
</dbReference>
<evidence type="ECO:0000256" key="5">
    <source>
        <dbReference type="ARBA" id="ARBA00022989"/>
    </source>
</evidence>
<evidence type="ECO:0000313" key="12">
    <source>
        <dbReference type="EMBL" id="WFR97587.1"/>
    </source>
</evidence>
<evidence type="ECO:0000256" key="6">
    <source>
        <dbReference type="ARBA" id="ARBA00023136"/>
    </source>
</evidence>
<feature type="transmembrane region" description="Helical" evidence="7">
    <location>
        <begin position="321"/>
        <end position="345"/>
    </location>
</feature>
<comment type="similarity">
    <text evidence="2">Belongs to the MscS (TC 1.A.23) family.</text>
</comment>
<feature type="transmembrane region" description="Helical" evidence="7">
    <location>
        <begin position="259"/>
        <end position="275"/>
    </location>
</feature>
<feature type="transmembrane region" description="Helical" evidence="7">
    <location>
        <begin position="281"/>
        <end position="300"/>
    </location>
</feature>
<dbReference type="InterPro" id="IPR011014">
    <property type="entry name" value="MscS_channel_TM-2"/>
</dbReference>
<evidence type="ECO:0000259" key="11">
    <source>
        <dbReference type="Pfam" id="PF21088"/>
    </source>
</evidence>
<dbReference type="InterPro" id="IPR023408">
    <property type="entry name" value="MscS_beta-dom_sf"/>
</dbReference>
<evidence type="ECO:0000259" key="10">
    <source>
        <dbReference type="Pfam" id="PF21082"/>
    </source>
</evidence>
<keyword evidence="3" id="KW-1003">Cell membrane</keyword>
<dbReference type="KEGG" id="rtu:PR017_20495"/>
<evidence type="ECO:0000259" key="9">
    <source>
        <dbReference type="Pfam" id="PF00924"/>
    </source>
</evidence>
<evidence type="ECO:0000256" key="7">
    <source>
        <dbReference type="SAM" id="Phobius"/>
    </source>
</evidence>
<dbReference type="InterPro" id="IPR045276">
    <property type="entry name" value="YbiO_bact"/>
</dbReference>
<gene>
    <name evidence="12" type="ORF">PR017_20495</name>
</gene>
<evidence type="ECO:0000256" key="3">
    <source>
        <dbReference type="ARBA" id="ARBA00022475"/>
    </source>
</evidence>
<geneLocation type="plasmid" evidence="12 13">
    <name>pRt1078</name>
</geneLocation>
<dbReference type="Pfam" id="PF21082">
    <property type="entry name" value="MS_channel_3rd"/>
    <property type="match status" value="1"/>
</dbReference>
<feature type="domain" description="Mechanosensitive ion channel MscS" evidence="9">
    <location>
        <begin position="460"/>
        <end position="525"/>
    </location>
</feature>
<evidence type="ECO:0000256" key="2">
    <source>
        <dbReference type="ARBA" id="ARBA00008017"/>
    </source>
</evidence>
<evidence type="ECO:0000256" key="4">
    <source>
        <dbReference type="ARBA" id="ARBA00022692"/>
    </source>
</evidence>
<feature type="transmembrane region" description="Helical" evidence="7">
    <location>
        <begin position="204"/>
        <end position="221"/>
    </location>
</feature>
<keyword evidence="8" id="KW-0732">Signal</keyword>
<dbReference type="Gene3D" id="1.10.287.1260">
    <property type="match status" value="1"/>
</dbReference>
<dbReference type="GO" id="GO:0005886">
    <property type="term" value="C:plasma membrane"/>
    <property type="evidence" value="ECO:0007669"/>
    <property type="project" value="UniProtKB-SubCell"/>
</dbReference>
<keyword evidence="13" id="KW-1185">Reference proteome</keyword>
<feature type="transmembrane region" description="Helical" evidence="7">
    <location>
        <begin position="102"/>
        <end position="124"/>
    </location>
</feature>
<proteinExistence type="inferred from homology"/>
<feature type="transmembrane region" description="Helical" evidence="7">
    <location>
        <begin position="440"/>
        <end position="462"/>
    </location>
</feature>
<feature type="transmembrane region" description="Helical" evidence="7">
    <location>
        <begin position="145"/>
        <end position="163"/>
    </location>
</feature>
<feature type="signal peptide" evidence="8">
    <location>
        <begin position="1"/>
        <end position="18"/>
    </location>
</feature>
<feature type="chain" id="PRO_5042166439" evidence="8">
    <location>
        <begin position="19"/>
        <end position="654"/>
    </location>
</feature>
<dbReference type="SUPFAM" id="SSF82861">
    <property type="entry name" value="Mechanosensitive channel protein MscS (YggB), transmembrane region"/>
    <property type="match status" value="1"/>
</dbReference>
<dbReference type="Gene3D" id="3.30.70.100">
    <property type="match status" value="1"/>
</dbReference>
<reference evidence="13" key="2">
    <citation type="journal article" date="2023" name="MicrobiologyOpen">
        <title>Genomics of the tumorigenes clade of the family Rhizobiaceae and description of Rhizobium rhododendri sp. nov.</title>
        <authorList>
            <person name="Kuzmanovic N."/>
            <person name="diCenzo G.C."/>
            <person name="Bunk B."/>
            <person name="Sproeer C."/>
            <person name="Fruehling A."/>
            <person name="Neumann-Schaal M."/>
            <person name="Overmann J."/>
            <person name="Smalla K."/>
        </authorList>
    </citation>
    <scope>NUCLEOTIDE SEQUENCE [LARGE SCALE GENOMIC DNA]</scope>
    <source>
        <strain evidence="13">1078</strain>
        <plasmid evidence="13">pRt1078</plasmid>
    </source>
</reference>
<dbReference type="SUPFAM" id="SSF82689">
    <property type="entry name" value="Mechanosensitive channel protein MscS (YggB), C-terminal domain"/>
    <property type="match status" value="1"/>
</dbReference>
<evidence type="ECO:0000256" key="8">
    <source>
        <dbReference type="SAM" id="SignalP"/>
    </source>
</evidence>
<feature type="domain" description="Mechanosensitive ion channel transmembrane helices 2/3" evidence="11">
    <location>
        <begin position="418"/>
        <end position="459"/>
    </location>
</feature>
<dbReference type="GO" id="GO:0008381">
    <property type="term" value="F:mechanosensitive monoatomic ion channel activity"/>
    <property type="evidence" value="ECO:0007669"/>
    <property type="project" value="InterPro"/>
</dbReference>
<feature type="transmembrane region" description="Helical" evidence="7">
    <location>
        <begin position="357"/>
        <end position="378"/>
    </location>
</feature>
<dbReference type="InterPro" id="IPR010920">
    <property type="entry name" value="LSM_dom_sf"/>
</dbReference>
<dbReference type="RefSeq" id="WP_111221370.1">
    <property type="nucleotide sequence ID" value="NZ_CP117256.1"/>
</dbReference>
<reference evidence="12 13" key="1">
    <citation type="journal article" date="2018" name="Sci. Rep.">
        <title>Rhizobium tumorigenes sp. nov., a novel plant tumorigenic bacterium isolated from cane gall tumors on thornless blackberry.</title>
        <authorList>
            <person name="Kuzmanovi N."/>
            <person name="Smalla K."/>
            <person name="Gronow S."/>
            <person name="PuBawska J."/>
        </authorList>
    </citation>
    <scope>NUCLEOTIDE SEQUENCE [LARGE SCALE GENOMIC DNA]</scope>
    <source>
        <strain evidence="12 13">1078</strain>
    </source>
</reference>
<feature type="transmembrane region" description="Helical" evidence="7">
    <location>
        <begin position="169"/>
        <end position="192"/>
    </location>
</feature>
<dbReference type="Pfam" id="PF21088">
    <property type="entry name" value="MS_channel_1st"/>
    <property type="match status" value="1"/>
</dbReference>
<dbReference type="InterPro" id="IPR049142">
    <property type="entry name" value="MS_channel_1st"/>
</dbReference>
<dbReference type="EMBL" id="CP117256">
    <property type="protein sequence ID" value="WFR97587.1"/>
    <property type="molecule type" value="Genomic_DNA"/>
</dbReference>
<feature type="transmembrane region" description="Helical" evidence="7">
    <location>
        <begin position="233"/>
        <end position="252"/>
    </location>
</feature>
<accession>A0AAF1KS74</accession>
<dbReference type="InterPro" id="IPR006685">
    <property type="entry name" value="MscS_channel_2nd"/>
</dbReference>
<dbReference type="InterPro" id="IPR011066">
    <property type="entry name" value="MscS_channel_C_sf"/>
</dbReference>
<protein>
    <submittedName>
        <fullName evidence="12">Mechanosensitive ion channel family protein</fullName>
    </submittedName>
</protein>
<keyword evidence="12" id="KW-0614">Plasmid</keyword>
<dbReference type="SUPFAM" id="SSF50182">
    <property type="entry name" value="Sm-like ribonucleoproteins"/>
    <property type="match status" value="1"/>
</dbReference>
<name>A0AAF1KS74_9HYPH</name>
<sequence length="654" mass="70414">MKWLMALLIAMYAGVATAQTPTQPKIDELVRLLNDPELRTWLANKAAVNAQPESAPAEASGLSAWELATRHRVDTIIAALPRIPTEVMAASRKTREDAISHGYAPVMLIFAVLVAVGSFAEWGFRWMRRRKSKNEPDTANAAVSELLPVFVFAAMMAIIFFAIEWPPIARIVLLTYLIAFVLYRCLSVLAGLSTDSRPRLRRRARLFLAAATTGVASATLADPLGVDPAVSEAISYCFSLALLAISIEAVWATLLKPRATKVALSLYLVGIWALWCLDLKGLFWIGVYSLTLPVLLRGVGRAAASTLSPSSDTSSTELRSVLLVRGSRAIIIGLAVAWIATVWHLNPDSLAHQNPKLTAILYGLAKSVVVLLIADLLWQLAKSQIDRTLATTVDTVGVPAAELARRGRLLTLLPIFRNVLAVFVGVMAALIVLSELGVEIAPLVAGAGIFGVALGFGSQTLVKDVISGVFYMLDDAFRVGEYIQAKSYMGTVEGFSLRSVRLRHHRGPVFTVPFGELGAVENMSRDWAIDKFKISVGYDTDINVARKIAKAIGTELLADPELGPQFITPLKMKGVESFGDYGIVLSFAMTTVPGQQTSIRRKAYAMIREAFRANGIEFATPSVQVGGEETGGAAAAANIVRAAEIKAQAAAGES</sequence>
<feature type="transmembrane region" description="Helical" evidence="7">
    <location>
        <begin position="415"/>
        <end position="434"/>
    </location>
</feature>
<feature type="domain" description="Mechanosensitive ion channel MscS C-terminal" evidence="10">
    <location>
        <begin position="531"/>
        <end position="618"/>
    </location>
</feature>
<keyword evidence="4 7" id="KW-0812">Transmembrane</keyword>
<dbReference type="PANTHER" id="PTHR30460:SF0">
    <property type="entry name" value="MODERATE CONDUCTANCE MECHANOSENSITIVE CHANNEL YBIO"/>
    <property type="match status" value="1"/>
</dbReference>
<evidence type="ECO:0000313" key="13">
    <source>
        <dbReference type="Proteomes" id="UP000249499"/>
    </source>
</evidence>
<dbReference type="PANTHER" id="PTHR30460">
    <property type="entry name" value="MODERATE CONDUCTANCE MECHANOSENSITIVE CHANNEL YBIO"/>
    <property type="match status" value="1"/>
</dbReference>
<keyword evidence="6 7" id="KW-0472">Membrane</keyword>
<dbReference type="Pfam" id="PF00924">
    <property type="entry name" value="MS_channel_2nd"/>
    <property type="match status" value="1"/>
</dbReference>
<dbReference type="AlphaFoldDB" id="A0AAF1KS74"/>
<evidence type="ECO:0000256" key="1">
    <source>
        <dbReference type="ARBA" id="ARBA00004651"/>
    </source>
</evidence>
<dbReference type="InterPro" id="IPR049278">
    <property type="entry name" value="MS_channel_C"/>
</dbReference>
<comment type="subcellular location">
    <subcellularLocation>
        <location evidence="1">Cell membrane</location>
        <topology evidence="1">Multi-pass membrane protein</topology>
    </subcellularLocation>
</comment>
<organism evidence="12 13">
    <name type="scientific">Rhizobium tumorigenes</name>
    <dbReference type="NCBI Taxonomy" id="2041385"/>
    <lineage>
        <taxon>Bacteria</taxon>
        <taxon>Pseudomonadati</taxon>
        <taxon>Pseudomonadota</taxon>
        <taxon>Alphaproteobacteria</taxon>
        <taxon>Hyphomicrobiales</taxon>
        <taxon>Rhizobiaceae</taxon>
        <taxon>Rhizobium/Agrobacterium group</taxon>
        <taxon>Rhizobium</taxon>
    </lineage>
</organism>